<name>A0A8J3A9Q0_9ACTN</name>
<keyword evidence="3" id="KW-1185">Reference proteome</keyword>
<evidence type="ECO:0000313" key="2">
    <source>
        <dbReference type="EMBL" id="GGI08278.1"/>
    </source>
</evidence>
<feature type="region of interest" description="Disordered" evidence="1">
    <location>
        <begin position="1"/>
        <end position="37"/>
    </location>
</feature>
<proteinExistence type="predicted"/>
<gene>
    <name evidence="2" type="ORF">GCM10011354_28290</name>
</gene>
<feature type="compositionally biased region" description="Basic residues" evidence="1">
    <location>
        <begin position="27"/>
        <end position="36"/>
    </location>
</feature>
<dbReference type="RefSeq" id="WP_130650085.1">
    <property type="nucleotide sequence ID" value="NZ_BMHA01000011.1"/>
</dbReference>
<comment type="caution">
    <text evidence="2">The sequence shown here is derived from an EMBL/GenBank/DDBJ whole genome shotgun (WGS) entry which is preliminary data.</text>
</comment>
<dbReference type="EMBL" id="BMHA01000011">
    <property type="protein sequence ID" value="GGI08278.1"/>
    <property type="molecule type" value="Genomic_DNA"/>
</dbReference>
<sequence length="66" mass="7292">MLHPGLTHTEADLRIREDLRAAEARSAHPRRPRPPSRVRAVVASRLVRLAARVADEPVAVVARRAA</sequence>
<dbReference type="Proteomes" id="UP000650511">
    <property type="component" value="Unassembled WGS sequence"/>
</dbReference>
<evidence type="ECO:0000313" key="3">
    <source>
        <dbReference type="Proteomes" id="UP000650511"/>
    </source>
</evidence>
<feature type="compositionally biased region" description="Basic and acidic residues" evidence="1">
    <location>
        <begin position="9"/>
        <end position="26"/>
    </location>
</feature>
<organism evidence="2 3">
    <name type="scientific">Egicoccus halophilus</name>
    <dbReference type="NCBI Taxonomy" id="1670830"/>
    <lineage>
        <taxon>Bacteria</taxon>
        <taxon>Bacillati</taxon>
        <taxon>Actinomycetota</taxon>
        <taxon>Nitriliruptoria</taxon>
        <taxon>Egicoccales</taxon>
        <taxon>Egicoccaceae</taxon>
        <taxon>Egicoccus</taxon>
    </lineage>
</organism>
<dbReference type="AlphaFoldDB" id="A0A8J3A9Q0"/>
<accession>A0A8J3A9Q0</accession>
<evidence type="ECO:0000256" key="1">
    <source>
        <dbReference type="SAM" id="MobiDB-lite"/>
    </source>
</evidence>
<protein>
    <submittedName>
        <fullName evidence="2">Uncharacterized protein</fullName>
    </submittedName>
</protein>
<reference evidence="2" key="1">
    <citation type="journal article" date="2014" name="Int. J. Syst. Evol. Microbiol.">
        <title>Complete genome sequence of Corynebacterium casei LMG S-19264T (=DSM 44701T), isolated from a smear-ripened cheese.</title>
        <authorList>
            <consortium name="US DOE Joint Genome Institute (JGI-PGF)"/>
            <person name="Walter F."/>
            <person name="Albersmeier A."/>
            <person name="Kalinowski J."/>
            <person name="Ruckert C."/>
        </authorList>
    </citation>
    <scope>NUCLEOTIDE SEQUENCE</scope>
    <source>
        <strain evidence="2">CGMCC 1.14988</strain>
    </source>
</reference>
<reference evidence="2" key="2">
    <citation type="submission" date="2020-09" db="EMBL/GenBank/DDBJ databases">
        <authorList>
            <person name="Sun Q."/>
            <person name="Zhou Y."/>
        </authorList>
    </citation>
    <scope>NUCLEOTIDE SEQUENCE</scope>
    <source>
        <strain evidence="2">CGMCC 1.14988</strain>
    </source>
</reference>